<dbReference type="EMBL" id="RDQH01000336">
    <property type="protein sequence ID" value="RXH87711.1"/>
    <property type="molecule type" value="Genomic_DNA"/>
</dbReference>
<evidence type="ECO:0000313" key="1">
    <source>
        <dbReference type="EMBL" id="RXH87711.1"/>
    </source>
</evidence>
<protein>
    <submittedName>
        <fullName evidence="1">Uncharacterized protein</fullName>
    </submittedName>
</protein>
<organism evidence="1 2">
    <name type="scientific">Malus domestica</name>
    <name type="common">Apple</name>
    <name type="synonym">Pyrus malus</name>
    <dbReference type="NCBI Taxonomy" id="3750"/>
    <lineage>
        <taxon>Eukaryota</taxon>
        <taxon>Viridiplantae</taxon>
        <taxon>Streptophyta</taxon>
        <taxon>Embryophyta</taxon>
        <taxon>Tracheophyta</taxon>
        <taxon>Spermatophyta</taxon>
        <taxon>Magnoliopsida</taxon>
        <taxon>eudicotyledons</taxon>
        <taxon>Gunneridae</taxon>
        <taxon>Pentapetalae</taxon>
        <taxon>rosids</taxon>
        <taxon>fabids</taxon>
        <taxon>Rosales</taxon>
        <taxon>Rosaceae</taxon>
        <taxon>Amygdaloideae</taxon>
        <taxon>Maleae</taxon>
        <taxon>Malus</taxon>
    </lineage>
</organism>
<reference evidence="1 2" key="1">
    <citation type="submission" date="2018-10" db="EMBL/GenBank/DDBJ databases">
        <title>A high-quality apple genome assembly.</title>
        <authorList>
            <person name="Hu J."/>
        </authorList>
    </citation>
    <scope>NUCLEOTIDE SEQUENCE [LARGE SCALE GENOMIC DNA]</scope>
    <source>
        <strain evidence="2">cv. HFTH1</strain>
        <tissue evidence="1">Young leaf</tissue>
    </source>
</reference>
<comment type="caution">
    <text evidence="1">The sequence shown here is derived from an EMBL/GenBank/DDBJ whole genome shotgun (WGS) entry which is preliminary data.</text>
</comment>
<name>A0A498J2N4_MALDO</name>
<dbReference type="AlphaFoldDB" id="A0A498J2N4"/>
<proteinExistence type="predicted"/>
<evidence type="ECO:0000313" key="2">
    <source>
        <dbReference type="Proteomes" id="UP000290289"/>
    </source>
</evidence>
<accession>A0A498J2N4</accession>
<keyword evidence="2" id="KW-1185">Reference proteome</keyword>
<sequence length="86" mass="9973">MVQQKKNRTPAKQRLEVNHKDFHLIRLQRIKTTTNPSPLFMLLNSLATKTLQMSNPTAAITVLKSKRKSYLRSVGYAARIKHPKWC</sequence>
<dbReference type="Proteomes" id="UP000290289">
    <property type="component" value="Chromosome 10"/>
</dbReference>
<gene>
    <name evidence="1" type="ORF">DVH24_034611</name>
</gene>